<dbReference type="AlphaFoldDB" id="A0A0L8ANR2"/>
<evidence type="ECO:0000313" key="2">
    <source>
        <dbReference type="EMBL" id="KOF03812.1"/>
    </source>
</evidence>
<protein>
    <recommendedName>
        <fullName evidence="4">DUF5689 domain-containing protein</fullName>
    </recommendedName>
</protein>
<keyword evidence="1" id="KW-0732">Signal</keyword>
<keyword evidence="3" id="KW-1185">Reference proteome</keyword>
<dbReference type="PATRIC" id="fig|1566026.4.peg.2710"/>
<feature type="signal peptide" evidence="1">
    <location>
        <begin position="1"/>
        <end position="22"/>
    </location>
</feature>
<accession>A0A0L8ANR2</accession>
<name>A0A0L8ANR2_9BACT</name>
<dbReference type="Proteomes" id="UP000036908">
    <property type="component" value="Unassembled WGS sequence"/>
</dbReference>
<evidence type="ECO:0000256" key="1">
    <source>
        <dbReference type="SAM" id="SignalP"/>
    </source>
</evidence>
<evidence type="ECO:0008006" key="4">
    <source>
        <dbReference type="Google" id="ProtNLM"/>
    </source>
</evidence>
<reference evidence="3" key="1">
    <citation type="submission" date="2014-11" db="EMBL/GenBank/DDBJ databases">
        <title>Genome sequencing of Roseivirga sp. D-25.</title>
        <authorList>
            <person name="Selvaratnam C."/>
            <person name="Thevarajoo S."/>
            <person name="Goh K.M."/>
            <person name="Eee R."/>
            <person name="Chan K.-G."/>
            <person name="Chong C.S."/>
        </authorList>
    </citation>
    <scope>NUCLEOTIDE SEQUENCE [LARGE SCALE GENOMIC DNA]</scope>
    <source>
        <strain evidence="3">D-25</strain>
    </source>
</reference>
<organism evidence="2 3">
    <name type="scientific">Roseivirga seohaensis subsp. aquiponti</name>
    <dbReference type="NCBI Taxonomy" id="1566026"/>
    <lineage>
        <taxon>Bacteria</taxon>
        <taxon>Pseudomonadati</taxon>
        <taxon>Bacteroidota</taxon>
        <taxon>Cytophagia</taxon>
        <taxon>Cytophagales</taxon>
        <taxon>Roseivirgaceae</taxon>
        <taxon>Roseivirga</taxon>
    </lineage>
</organism>
<dbReference type="Gene3D" id="2.60.40.1120">
    <property type="entry name" value="Carboxypeptidase-like, regulatory domain"/>
    <property type="match status" value="1"/>
</dbReference>
<dbReference type="EMBL" id="JSVA01000005">
    <property type="protein sequence ID" value="KOF03812.1"/>
    <property type="molecule type" value="Genomic_DNA"/>
</dbReference>
<dbReference type="PROSITE" id="PS51257">
    <property type="entry name" value="PROKAR_LIPOPROTEIN"/>
    <property type="match status" value="1"/>
</dbReference>
<gene>
    <name evidence="2" type="ORF">OB69_04440</name>
</gene>
<proteinExistence type="predicted"/>
<dbReference type="SUPFAM" id="SSF49464">
    <property type="entry name" value="Carboxypeptidase regulatory domain-like"/>
    <property type="match status" value="1"/>
</dbReference>
<sequence>MKTNKINLIICLLLAMVMGVSACSDEFDESEFIKEQADLAESKAAKDHERALAVIQAQLDATLAAITAQANVDTELAQLQALLNKELEMLRESLSQKEDSLSAANYLAAYRAAGLFTEFKVLVNNRDGEPLADAEVRVSSIPDAVTTGADGSAVFTDVVVGNNTLTVSSDAILDFRANVLFNRLNLLSIGTSTIVEPATALLALNLFADMTSSDEVGTISGTVTIETDLTNDTPEFPAGAVVSADLSNYLITNDVIAFQDPILGAVNGMALTEGNLGVGEIDPTTGNYELKVPLAGNSSSVNLIFPEITTDQTLAISERDGNDIPAEIATVPTRFNLNVLAEEVDDVIGFEVSVNEPATLGSGFEMAFTPMAFDINNFSRTNLTDINGQTSIFSNGFTNAAQVRFKLTSTGAGYTSTPSLRIGSNTVGYGYLEGYLTSLNVEEDGSAYGNEQNVMLTAYAYFGGNQVINFGSKNITSQADGTLPETILIEEGDFNFTKNTRQIITQKIDSIGIVVTGVGADAVVRPNVNLSVYGFTIDNAPDASYTTFPSLTFVGGGATTQAVLEITTYNRYDMNISNSGTGYTIEPSIEITGSSVSGSQVSLYQSNQVEYYSKSSQFPIGPVTLNSFIERDGAGGLTSQNDGFRAATDAGIYFESTPSIRINDLNAVQMVVNVAVNDPEEGDLTAFVLNTGDDYDANRTVTVTPRIAGVGGSGFQWIFNDTFNNSTGEYSFNSNEIVNNGAGYKQNLNIDKKNPNTGSNIINVTIRRGETTNQNVDYGTGVRLENVGGDN</sequence>
<dbReference type="OrthoDB" id="730382at2"/>
<dbReference type="InterPro" id="IPR008969">
    <property type="entry name" value="CarboxyPept-like_regulatory"/>
</dbReference>
<feature type="chain" id="PRO_5005580339" description="DUF5689 domain-containing protein" evidence="1">
    <location>
        <begin position="23"/>
        <end position="791"/>
    </location>
</feature>
<dbReference type="RefSeq" id="WP_053222494.1">
    <property type="nucleotide sequence ID" value="NZ_JSVA01000005.1"/>
</dbReference>
<evidence type="ECO:0000313" key="3">
    <source>
        <dbReference type="Proteomes" id="UP000036908"/>
    </source>
</evidence>
<comment type="caution">
    <text evidence="2">The sequence shown here is derived from an EMBL/GenBank/DDBJ whole genome shotgun (WGS) entry which is preliminary data.</text>
</comment>